<dbReference type="AlphaFoldDB" id="A0AAV9WS87"/>
<evidence type="ECO:0000313" key="3">
    <source>
        <dbReference type="Proteomes" id="UP001370758"/>
    </source>
</evidence>
<keyword evidence="1" id="KW-1133">Transmembrane helix</keyword>
<keyword evidence="1" id="KW-0812">Transmembrane</keyword>
<gene>
    <name evidence="2" type="ORF">TWF481_001531</name>
</gene>
<proteinExistence type="predicted"/>
<sequence>MDFHYGMDWREPTPRKWVLRDMIFAGHEPEPSEYERIYQILINDEEPIVALLEISPQNNHCRSVLVESPDYMLPRLSYFLEWPVAANEVIKIPAAFTQHLILPLANEPPEKFDVGSAGYQTLILHVLDLYIALAGIATVSLVTLRELISRVLDMPYKVRVIEKIVSERTGAALLTDLFAKDSLIAQTFKASGLRLFGDRLAKLISRCITSHGSDTDDIALIWDKMEALHRNLEGQIVSLESEARRTLTPIGTAAITLDQNEQELLHFDNIAIPYNVTTARHAIESLQRRHKNKINLMLKSFPCATCKAQLVGMIKKSDDDIQSLESQRELTDINAPLGVFPLYLSDAAMRDLKSSRMDGNLSMILVTLQKLADGMWELDRELSVSTIKTQAKSGLVLHAARWCDDGYVLWERGVGRAEENSEDWIQIIKIIRVGPRAEMKKIISDARKAQRKYSKEYKGAATITVRDSKGSGALVPKRFIGKDTVGLGDDNVVVLGSPQSKELAPGDALILHKIFCTGNLRFRP</sequence>
<keyword evidence="3" id="KW-1185">Reference proteome</keyword>
<evidence type="ECO:0000256" key="1">
    <source>
        <dbReference type="SAM" id="Phobius"/>
    </source>
</evidence>
<accession>A0AAV9WS87</accession>
<keyword evidence="1" id="KW-0472">Membrane</keyword>
<comment type="caution">
    <text evidence="2">The sequence shown here is derived from an EMBL/GenBank/DDBJ whole genome shotgun (WGS) entry which is preliminary data.</text>
</comment>
<organism evidence="2 3">
    <name type="scientific">Arthrobotrys musiformis</name>
    <dbReference type="NCBI Taxonomy" id="47236"/>
    <lineage>
        <taxon>Eukaryota</taxon>
        <taxon>Fungi</taxon>
        <taxon>Dikarya</taxon>
        <taxon>Ascomycota</taxon>
        <taxon>Pezizomycotina</taxon>
        <taxon>Orbiliomycetes</taxon>
        <taxon>Orbiliales</taxon>
        <taxon>Orbiliaceae</taxon>
        <taxon>Arthrobotrys</taxon>
    </lineage>
</organism>
<dbReference type="EMBL" id="JAVHJL010000001">
    <property type="protein sequence ID" value="KAK6512650.1"/>
    <property type="molecule type" value="Genomic_DNA"/>
</dbReference>
<evidence type="ECO:0000313" key="2">
    <source>
        <dbReference type="EMBL" id="KAK6512650.1"/>
    </source>
</evidence>
<name>A0AAV9WS87_9PEZI</name>
<protein>
    <submittedName>
        <fullName evidence="2">Uncharacterized protein</fullName>
    </submittedName>
</protein>
<reference evidence="2 3" key="1">
    <citation type="submission" date="2023-08" db="EMBL/GenBank/DDBJ databases">
        <authorList>
            <person name="Palmer J.M."/>
        </authorList>
    </citation>
    <scope>NUCLEOTIDE SEQUENCE [LARGE SCALE GENOMIC DNA]</scope>
    <source>
        <strain evidence="2 3">TWF481</strain>
    </source>
</reference>
<dbReference type="Proteomes" id="UP001370758">
    <property type="component" value="Unassembled WGS sequence"/>
</dbReference>
<feature type="transmembrane region" description="Helical" evidence="1">
    <location>
        <begin position="122"/>
        <end position="144"/>
    </location>
</feature>